<proteinExistence type="predicted"/>
<dbReference type="InterPro" id="IPR022325">
    <property type="entry name" value="TNFR_16"/>
</dbReference>
<evidence type="ECO:0000259" key="8">
    <source>
        <dbReference type="PROSITE" id="PS50050"/>
    </source>
</evidence>
<dbReference type="PROSITE" id="PS00652">
    <property type="entry name" value="TNFR_NGFR_1"/>
    <property type="match status" value="2"/>
</dbReference>
<dbReference type="PROSITE" id="PS50017">
    <property type="entry name" value="DEATH_DOMAIN"/>
    <property type="match status" value="1"/>
</dbReference>
<dbReference type="EMBL" id="SCEB01215018">
    <property type="protein sequence ID" value="RXM31754.1"/>
    <property type="molecule type" value="Genomic_DNA"/>
</dbReference>
<keyword evidence="9" id="KW-0675">Receptor</keyword>
<dbReference type="SUPFAM" id="SSF47986">
    <property type="entry name" value="DEATH domain"/>
    <property type="match status" value="1"/>
</dbReference>
<evidence type="ECO:0000256" key="5">
    <source>
        <dbReference type="ARBA" id="ARBA00023180"/>
    </source>
</evidence>
<dbReference type="CDD" id="cd08311">
    <property type="entry name" value="Death_p75NR"/>
    <property type="match status" value="1"/>
</dbReference>
<comment type="caution">
    <text evidence="6">Lacks conserved residue(s) required for the propagation of feature annotation.</text>
</comment>
<keyword evidence="1" id="KW-0053">Apoptosis</keyword>
<evidence type="ECO:0000313" key="9">
    <source>
        <dbReference type="EMBL" id="RXM31754.1"/>
    </source>
</evidence>
<organism evidence="9 10">
    <name type="scientific">Acipenser ruthenus</name>
    <name type="common">Sterlet sturgeon</name>
    <dbReference type="NCBI Taxonomy" id="7906"/>
    <lineage>
        <taxon>Eukaryota</taxon>
        <taxon>Metazoa</taxon>
        <taxon>Chordata</taxon>
        <taxon>Craniata</taxon>
        <taxon>Vertebrata</taxon>
        <taxon>Euteleostomi</taxon>
        <taxon>Actinopterygii</taxon>
        <taxon>Chondrostei</taxon>
        <taxon>Acipenseriformes</taxon>
        <taxon>Acipenseridae</taxon>
        <taxon>Acipenser</taxon>
    </lineage>
</organism>
<dbReference type="PANTHER" id="PTHR46605:SF3">
    <property type="entry name" value="TUMOR NECROSIS FACTOR RECEPTOR SUPERFAMILY MEMBER 16"/>
    <property type="match status" value="1"/>
</dbReference>
<dbReference type="PANTHER" id="PTHR46605">
    <property type="entry name" value="TUMOR NECROSIS FACTOR RECEPTOR"/>
    <property type="match status" value="1"/>
</dbReference>
<keyword evidence="10" id="KW-1185">Reference proteome</keyword>
<dbReference type="Pfam" id="PF00531">
    <property type="entry name" value="Death"/>
    <property type="match status" value="1"/>
</dbReference>
<dbReference type="InterPro" id="IPR000488">
    <property type="entry name" value="Death_dom"/>
</dbReference>
<dbReference type="AlphaFoldDB" id="A0A444U9A5"/>
<dbReference type="InterPro" id="IPR011029">
    <property type="entry name" value="DEATH-like_dom_sf"/>
</dbReference>
<dbReference type="GO" id="GO:0005886">
    <property type="term" value="C:plasma membrane"/>
    <property type="evidence" value="ECO:0007669"/>
    <property type="project" value="TreeGrafter"/>
</dbReference>
<dbReference type="SUPFAM" id="SSF57586">
    <property type="entry name" value="TNF receptor-like"/>
    <property type="match status" value="2"/>
</dbReference>
<feature type="disulfide bond" evidence="6">
    <location>
        <begin position="147"/>
        <end position="160"/>
    </location>
</feature>
<dbReference type="GO" id="GO:0006915">
    <property type="term" value="P:apoptotic process"/>
    <property type="evidence" value="ECO:0007669"/>
    <property type="project" value="UniProtKB-KW"/>
</dbReference>
<dbReference type="GO" id="GO:0005035">
    <property type="term" value="F:death receptor activity"/>
    <property type="evidence" value="ECO:0007669"/>
    <property type="project" value="TreeGrafter"/>
</dbReference>
<dbReference type="Gene3D" id="2.10.50.10">
    <property type="entry name" value="Tumor Necrosis Factor Receptor, subunit A, domain 2"/>
    <property type="match status" value="2"/>
</dbReference>
<dbReference type="Gene3D" id="1.10.533.10">
    <property type="entry name" value="Death Domain, Fas"/>
    <property type="match status" value="1"/>
</dbReference>
<dbReference type="InterPro" id="IPR001368">
    <property type="entry name" value="TNFR/NGFR_Cys_rich_reg"/>
</dbReference>
<dbReference type="GO" id="GO:0015026">
    <property type="term" value="F:coreceptor activity"/>
    <property type="evidence" value="ECO:0007669"/>
    <property type="project" value="TreeGrafter"/>
</dbReference>
<dbReference type="SMART" id="SM00208">
    <property type="entry name" value="TNFR"/>
    <property type="match status" value="3"/>
</dbReference>
<dbReference type="GO" id="GO:0007266">
    <property type="term" value="P:Rho protein signal transduction"/>
    <property type="evidence" value="ECO:0007669"/>
    <property type="project" value="TreeGrafter"/>
</dbReference>
<evidence type="ECO:0000256" key="4">
    <source>
        <dbReference type="ARBA" id="ARBA00023157"/>
    </source>
</evidence>
<gene>
    <name evidence="9" type="ORF">EOD39_6719</name>
</gene>
<feature type="disulfide bond" evidence="6">
    <location>
        <begin position="129"/>
        <end position="144"/>
    </location>
</feature>
<dbReference type="FunFam" id="2.10.50.10:FF:000012">
    <property type="entry name" value="tumor necrosis factor receptor superfamily member 16"/>
    <property type="match status" value="1"/>
</dbReference>
<name>A0A444U9A5_ACIRT</name>
<dbReference type="InterPro" id="IPR052302">
    <property type="entry name" value="Neurotrophin_rcpt-DD"/>
</dbReference>
<feature type="domain" description="TNFR-Cys" evidence="8">
    <location>
        <begin position="46"/>
        <end position="87"/>
    </location>
</feature>
<reference evidence="9 10" key="1">
    <citation type="submission" date="2019-01" db="EMBL/GenBank/DDBJ databases">
        <title>Draft Genome and Complete Hox-Cluster Characterization of the Sterlet Sturgeon (Acipenser ruthenus).</title>
        <authorList>
            <person name="Wei Q."/>
        </authorList>
    </citation>
    <scope>NUCLEOTIDE SEQUENCE [LARGE SCALE GENOMIC DNA]</scope>
    <source>
        <strain evidence="9">WHYD16114868_AA</strain>
        <tissue evidence="9">Blood</tissue>
    </source>
</reference>
<protein>
    <submittedName>
        <fullName evidence="9">Tumor necrosis factor receptor superfamily member 16</fullName>
    </submittedName>
</protein>
<dbReference type="SMART" id="SM00005">
    <property type="entry name" value="DEATH"/>
    <property type="match status" value="1"/>
</dbReference>
<evidence type="ECO:0000259" key="7">
    <source>
        <dbReference type="PROSITE" id="PS50017"/>
    </source>
</evidence>
<feature type="repeat" description="TNFR-Cys" evidence="6">
    <location>
        <begin position="88"/>
        <end position="126"/>
    </location>
</feature>
<feature type="repeat" description="TNFR-Cys" evidence="6">
    <location>
        <begin position="128"/>
        <end position="168"/>
    </location>
</feature>
<feature type="repeat" description="TNFR-Cys" evidence="6">
    <location>
        <begin position="46"/>
        <end position="87"/>
    </location>
</feature>
<dbReference type="GO" id="GO:0048406">
    <property type="term" value="F:nerve growth factor binding"/>
    <property type="evidence" value="ECO:0007669"/>
    <property type="project" value="TreeGrafter"/>
</dbReference>
<evidence type="ECO:0000256" key="1">
    <source>
        <dbReference type="ARBA" id="ARBA00022703"/>
    </source>
</evidence>
<comment type="caution">
    <text evidence="9">The sequence shown here is derived from an EMBL/GenBank/DDBJ whole genome shotgun (WGS) entry which is preliminary data.</text>
</comment>
<evidence type="ECO:0000256" key="2">
    <source>
        <dbReference type="ARBA" id="ARBA00022729"/>
    </source>
</evidence>
<feature type="disulfide bond" evidence="6">
    <location>
        <begin position="108"/>
        <end position="126"/>
    </location>
</feature>
<dbReference type="PROSITE" id="PS50050">
    <property type="entry name" value="TNFR_NGFR_2"/>
    <property type="match status" value="3"/>
</dbReference>
<accession>A0A444U9A5</accession>
<keyword evidence="5" id="KW-0325">Glycoprotein</keyword>
<dbReference type="Pfam" id="PF00020">
    <property type="entry name" value="TNFR_c6"/>
    <property type="match status" value="3"/>
</dbReference>
<keyword evidence="4 6" id="KW-1015">Disulfide bond</keyword>
<feature type="domain" description="TNFR-Cys" evidence="8">
    <location>
        <begin position="88"/>
        <end position="126"/>
    </location>
</feature>
<dbReference type="Proteomes" id="UP000289886">
    <property type="component" value="Unassembled WGS sequence"/>
</dbReference>
<keyword evidence="2" id="KW-0732">Signal</keyword>
<evidence type="ECO:0000256" key="3">
    <source>
        <dbReference type="ARBA" id="ARBA00022737"/>
    </source>
</evidence>
<feature type="domain" description="Death" evidence="7">
    <location>
        <begin position="203"/>
        <end position="266"/>
    </location>
</feature>
<evidence type="ECO:0000313" key="10">
    <source>
        <dbReference type="Proteomes" id="UP000289886"/>
    </source>
</evidence>
<dbReference type="PRINTS" id="PR01966">
    <property type="entry name" value="TNFACTORR16"/>
</dbReference>
<dbReference type="GO" id="GO:0009986">
    <property type="term" value="C:cell surface"/>
    <property type="evidence" value="ECO:0007669"/>
    <property type="project" value="TreeGrafter"/>
</dbReference>
<feature type="disulfide bond" evidence="6">
    <location>
        <begin position="150"/>
        <end position="168"/>
    </location>
</feature>
<keyword evidence="3" id="KW-0677">Repeat</keyword>
<evidence type="ECO:0000256" key="6">
    <source>
        <dbReference type="PROSITE-ProRule" id="PRU00206"/>
    </source>
</evidence>
<sequence>MGWAVACFNAAIDAADAHRVAVINYYQEACCLSEGTERSRYYYQGACSLSETFSENYSPTETCRPCTQCKGLLRMKAPCTESADAICVCDYNYYMDKVTGDCQACTLCPFGHGVWTECTEDMDTVCEPCPEGTYSDQESSMDPCLPCTICEDEEYEAESCTLTSDSLCKVVKVDGNLFTILPPHKQEEVETLLAEKSVEEDMDWCSLAGLLGYQEEHIDTFRQEEHPVKALLSDWGSKDCATLDALCTALRKIKRDDIAERLSPEPTATSAV</sequence>
<feature type="disulfide bond" evidence="6">
    <location>
        <begin position="105"/>
        <end position="118"/>
    </location>
</feature>
<feature type="domain" description="TNFR-Cys" evidence="8">
    <location>
        <begin position="128"/>
        <end position="168"/>
    </location>
</feature>
<feature type="disulfide bond" evidence="6">
    <location>
        <begin position="66"/>
        <end position="79"/>
    </location>
</feature>
<feature type="disulfide bond" evidence="6">
    <location>
        <begin position="69"/>
        <end position="87"/>
    </location>
</feature>